<accession>A0A558R5N1</accession>
<evidence type="ECO:0000313" key="2">
    <source>
        <dbReference type="Proteomes" id="UP000318681"/>
    </source>
</evidence>
<evidence type="ECO:0008006" key="3">
    <source>
        <dbReference type="Google" id="ProtNLM"/>
    </source>
</evidence>
<protein>
    <recommendedName>
        <fullName evidence="3">Cthe-2314-like HEPN domain-containing protein</fullName>
    </recommendedName>
</protein>
<name>A0A558R5N1_9SPHN</name>
<dbReference type="AlphaFoldDB" id="A0A558R5N1"/>
<dbReference type="OrthoDB" id="7862886at2"/>
<dbReference type="Proteomes" id="UP000318681">
    <property type="component" value="Unassembled WGS sequence"/>
</dbReference>
<dbReference type="RefSeq" id="WP_145150282.1">
    <property type="nucleotide sequence ID" value="NZ_VNIM01000029.1"/>
</dbReference>
<gene>
    <name evidence="1" type="ORF">FOY91_09000</name>
</gene>
<organism evidence="1 2">
    <name type="scientific">Alterirhizorhabdus solaris</name>
    <dbReference type="NCBI Taxonomy" id="2529389"/>
    <lineage>
        <taxon>Bacteria</taxon>
        <taxon>Pseudomonadati</taxon>
        <taxon>Pseudomonadota</taxon>
        <taxon>Alphaproteobacteria</taxon>
        <taxon>Sphingomonadales</taxon>
        <taxon>Rhizorhabdaceae</taxon>
        <taxon>Alterirhizorhabdus</taxon>
    </lineage>
</organism>
<proteinExistence type="predicted"/>
<comment type="caution">
    <text evidence="1">The sequence shown here is derived from an EMBL/GenBank/DDBJ whole genome shotgun (WGS) entry which is preliminary data.</text>
</comment>
<evidence type="ECO:0000313" key="1">
    <source>
        <dbReference type="EMBL" id="TVV74693.1"/>
    </source>
</evidence>
<dbReference type="EMBL" id="VNIM01000029">
    <property type="protein sequence ID" value="TVV74693.1"/>
    <property type="molecule type" value="Genomic_DNA"/>
</dbReference>
<keyword evidence="2" id="KW-1185">Reference proteome</keyword>
<reference evidence="1 2" key="1">
    <citation type="submission" date="2019-07" db="EMBL/GenBank/DDBJ databases">
        <title>Sphingomonas solaris sp. nov., isolated from a solar panel from Boston, Massachusetts.</title>
        <authorList>
            <person name="Tanner K."/>
            <person name="Pascual J."/>
            <person name="Mancuso C."/>
            <person name="Pereto J."/>
            <person name="Khalil A."/>
            <person name="Vilanova C."/>
        </authorList>
    </citation>
    <scope>NUCLEOTIDE SEQUENCE [LARGE SCALE GENOMIC DNA]</scope>
    <source>
        <strain evidence="1 2">R4DWN</strain>
    </source>
</reference>
<sequence>MADGGIGLLQPVPLDQLRILVARLGQRVIGGDSIVLPDDPLPARMWTPLGGAGVVLPAPLMWGSIATAAGKAGDNGFARLARHIGFSAQAAGIRLRDASDQYHGQLHQAIQEGTKVGHRYSNLQAFDLHLAFHSLASEMSSARDYLATAFSERLGLAKIDSLAKLVHMKGLQARSDVIGHPVLGEMLRAADPAQPDAWLVSLGEYRNKFLHREPLIGSAEGARLELGLHNADNVHVQTVQLVLPDGNDALSTFTDLYERLLLLLELASRHAGHSSEPERIVIGG</sequence>